<name>A0A6L8WAY0_9PROT</name>
<dbReference type="RefSeq" id="WP_161317035.1">
    <property type="nucleotide sequence ID" value="NZ_WTUW01000009.1"/>
</dbReference>
<dbReference type="EMBL" id="WTUW01000009">
    <property type="protein sequence ID" value="MZR32366.1"/>
    <property type="molecule type" value="Genomic_DNA"/>
</dbReference>
<evidence type="ECO:0000313" key="3">
    <source>
        <dbReference type="Proteomes" id="UP000476030"/>
    </source>
</evidence>
<dbReference type="Proteomes" id="UP000476030">
    <property type="component" value="Unassembled WGS sequence"/>
</dbReference>
<sequence length="181" mass="19294">MAVLLADINAAIAQATGMGEDEQDCKEYGVDYSRTEGLTKEEITDRMDKALFESLNKYDDCLQHSQSGGAASASGGSGAGAETDAGTSSSMASTGIQGTETSKATEQSSQAEAVTADDGRTEEQKQVETLQNGKLPDDIPPSDNDTVLQQKVKEAAINEPDPDKRARLWNEYRKLKGLSQI</sequence>
<feature type="compositionally biased region" description="Polar residues" evidence="1">
    <location>
        <begin position="91"/>
        <end position="112"/>
    </location>
</feature>
<accession>A0A6L8WAY0</accession>
<reference evidence="2 3" key="1">
    <citation type="submission" date="2019-12" db="EMBL/GenBank/DDBJ databases">
        <title>Snethiella sp. nov. sp. isolated from sea sand.</title>
        <authorList>
            <person name="Kim J."/>
            <person name="Jeong S.E."/>
            <person name="Jung H.S."/>
            <person name="Jeon C.O."/>
        </authorList>
    </citation>
    <scope>NUCLEOTIDE SEQUENCE [LARGE SCALE GENOMIC DNA]</scope>
    <source>
        <strain evidence="2 3">DP05</strain>
    </source>
</reference>
<keyword evidence="3" id="KW-1185">Reference proteome</keyword>
<comment type="caution">
    <text evidence="2">The sequence shown here is derived from an EMBL/GenBank/DDBJ whole genome shotgun (WGS) entry which is preliminary data.</text>
</comment>
<dbReference type="AlphaFoldDB" id="A0A6L8WAY0"/>
<feature type="compositionally biased region" description="Basic and acidic residues" evidence="1">
    <location>
        <begin position="117"/>
        <end position="126"/>
    </location>
</feature>
<feature type="compositionally biased region" description="Low complexity" evidence="1">
    <location>
        <begin position="67"/>
        <end position="90"/>
    </location>
</feature>
<gene>
    <name evidence="2" type="ORF">GQE98_17130</name>
</gene>
<protein>
    <submittedName>
        <fullName evidence="2">Uncharacterized protein</fullName>
    </submittedName>
</protein>
<feature type="region of interest" description="Disordered" evidence="1">
    <location>
        <begin position="62"/>
        <end position="145"/>
    </location>
</feature>
<proteinExistence type="predicted"/>
<evidence type="ECO:0000313" key="2">
    <source>
        <dbReference type="EMBL" id="MZR32366.1"/>
    </source>
</evidence>
<evidence type="ECO:0000256" key="1">
    <source>
        <dbReference type="SAM" id="MobiDB-lite"/>
    </source>
</evidence>
<organism evidence="2 3">
    <name type="scientific">Sneathiella litorea</name>
    <dbReference type="NCBI Taxonomy" id="2606216"/>
    <lineage>
        <taxon>Bacteria</taxon>
        <taxon>Pseudomonadati</taxon>
        <taxon>Pseudomonadota</taxon>
        <taxon>Alphaproteobacteria</taxon>
        <taxon>Sneathiellales</taxon>
        <taxon>Sneathiellaceae</taxon>
        <taxon>Sneathiella</taxon>
    </lineage>
</organism>